<evidence type="ECO:0000256" key="5">
    <source>
        <dbReference type="ARBA" id="ARBA00022989"/>
    </source>
</evidence>
<comment type="caution">
    <text evidence="9">The sequence shown here is derived from an EMBL/GenBank/DDBJ whole genome shotgun (WGS) entry which is preliminary data.</text>
</comment>
<keyword evidence="2" id="KW-0328">Glycosyltransferase</keyword>
<evidence type="ECO:0000256" key="2">
    <source>
        <dbReference type="ARBA" id="ARBA00022676"/>
    </source>
</evidence>
<organism evidence="9 10">
    <name type="scientific">Lactobacillus kalixensis DSM 16043</name>
    <dbReference type="NCBI Taxonomy" id="1423763"/>
    <lineage>
        <taxon>Bacteria</taxon>
        <taxon>Bacillati</taxon>
        <taxon>Bacillota</taxon>
        <taxon>Bacilli</taxon>
        <taxon>Lactobacillales</taxon>
        <taxon>Lactobacillaceae</taxon>
        <taxon>Lactobacillus</taxon>
    </lineage>
</organism>
<dbReference type="PATRIC" id="fig|1423763.3.peg.821"/>
<dbReference type="SUPFAM" id="SSF53448">
    <property type="entry name" value="Nucleotide-diphospho-sugar transferases"/>
    <property type="match status" value="1"/>
</dbReference>
<feature type="domain" description="Glycosyltransferase 2-like" evidence="8">
    <location>
        <begin position="68"/>
        <end position="271"/>
    </location>
</feature>
<evidence type="ECO:0000256" key="6">
    <source>
        <dbReference type="ARBA" id="ARBA00023136"/>
    </source>
</evidence>
<dbReference type="GO" id="GO:0016020">
    <property type="term" value="C:membrane"/>
    <property type="evidence" value="ECO:0007669"/>
    <property type="project" value="UniProtKB-SubCell"/>
</dbReference>
<dbReference type="InterPro" id="IPR001173">
    <property type="entry name" value="Glyco_trans_2-like"/>
</dbReference>
<feature type="transmembrane region" description="Helical" evidence="7">
    <location>
        <begin position="291"/>
        <end position="310"/>
    </location>
</feature>
<evidence type="ECO:0000256" key="1">
    <source>
        <dbReference type="ARBA" id="ARBA00004141"/>
    </source>
</evidence>
<sequence length="344" mass="39406">MVIIDDASTDATATIVNNFIQSHPNSRISLLRRHAPNAQLGKGTALNWAFRQIIQQNLASKANLICGVLDADAYMTSKGYKKVLQYFSANPELALLQTRVAMIEKHNWLQIMQDIEFTVVNYWIQNLRNRISNAAASGNGQFIRVSEVDSLQPWGNALLEDFEFSTRFLLKGKKTIFTGDIVVYQEAVDKVLPFIKQRTRWTQGGLDCLFSYWPKILASNFISRTAKVEMSFYMMIPFITLITGIANILTFSYITLNADDYWQLFVVLIMVNLALNIYIAFLYVKLANYRNWMILSIIVLTLVFYNYLLYPVLVMAFYKKISGQHTWVKTVHGKATVTQENSQN</sequence>
<comment type="subcellular location">
    <subcellularLocation>
        <location evidence="1">Membrane</location>
        <topology evidence="1">Multi-pass membrane protein</topology>
    </subcellularLocation>
</comment>
<dbReference type="PANTHER" id="PTHR43867">
    <property type="entry name" value="CELLULOSE SYNTHASE CATALYTIC SUBUNIT A [UDP-FORMING]"/>
    <property type="match status" value="1"/>
</dbReference>
<dbReference type="InterPro" id="IPR050321">
    <property type="entry name" value="Glycosyltr_2/OpgH_subfam"/>
</dbReference>
<dbReference type="Pfam" id="PF13632">
    <property type="entry name" value="Glyco_trans_2_3"/>
    <property type="match status" value="1"/>
</dbReference>
<gene>
    <name evidence="9" type="ORF">FC46_GL000811</name>
</gene>
<feature type="transmembrane region" description="Helical" evidence="7">
    <location>
        <begin position="232"/>
        <end position="255"/>
    </location>
</feature>
<dbReference type="InterPro" id="IPR029044">
    <property type="entry name" value="Nucleotide-diphossugar_trans"/>
</dbReference>
<dbReference type="PANTHER" id="PTHR43867:SF2">
    <property type="entry name" value="CELLULOSE SYNTHASE CATALYTIC SUBUNIT A [UDP-FORMING]"/>
    <property type="match status" value="1"/>
</dbReference>
<dbReference type="Proteomes" id="UP000051036">
    <property type="component" value="Unassembled WGS sequence"/>
</dbReference>
<evidence type="ECO:0000313" key="9">
    <source>
        <dbReference type="EMBL" id="KRL89452.1"/>
    </source>
</evidence>
<keyword evidence="4 7" id="KW-0812">Transmembrane</keyword>
<dbReference type="Gene3D" id="3.90.550.10">
    <property type="entry name" value="Spore Coat Polysaccharide Biosynthesis Protein SpsA, Chain A"/>
    <property type="match status" value="1"/>
</dbReference>
<keyword evidence="6 7" id="KW-0472">Membrane</keyword>
<keyword evidence="3" id="KW-0808">Transferase</keyword>
<name>A0A0R1U843_9LACO</name>
<evidence type="ECO:0000256" key="4">
    <source>
        <dbReference type="ARBA" id="ARBA00022692"/>
    </source>
</evidence>
<protein>
    <recommendedName>
        <fullName evidence="8">Glycosyltransferase 2-like domain-containing protein</fullName>
    </recommendedName>
</protein>
<proteinExistence type="predicted"/>
<evidence type="ECO:0000259" key="8">
    <source>
        <dbReference type="Pfam" id="PF13632"/>
    </source>
</evidence>
<dbReference type="AlphaFoldDB" id="A0A0R1U843"/>
<dbReference type="STRING" id="1423763.FC46_GL000811"/>
<dbReference type="GO" id="GO:0016757">
    <property type="term" value="F:glycosyltransferase activity"/>
    <property type="evidence" value="ECO:0007669"/>
    <property type="project" value="UniProtKB-KW"/>
</dbReference>
<keyword evidence="5 7" id="KW-1133">Transmembrane helix</keyword>
<feature type="transmembrane region" description="Helical" evidence="7">
    <location>
        <begin position="261"/>
        <end position="284"/>
    </location>
</feature>
<keyword evidence="10" id="KW-1185">Reference proteome</keyword>
<reference evidence="9 10" key="1">
    <citation type="journal article" date="2015" name="Genome Announc.">
        <title>Expanding the biotechnology potential of lactobacilli through comparative genomics of 213 strains and associated genera.</title>
        <authorList>
            <person name="Sun Z."/>
            <person name="Harris H.M."/>
            <person name="McCann A."/>
            <person name="Guo C."/>
            <person name="Argimon S."/>
            <person name="Zhang W."/>
            <person name="Yang X."/>
            <person name="Jeffery I.B."/>
            <person name="Cooney J.C."/>
            <person name="Kagawa T.F."/>
            <person name="Liu W."/>
            <person name="Song Y."/>
            <person name="Salvetti E."/>
            <person name="Wrobel A."/>
            <person name="Rasinkangas P."/>
            <person name="Parkhill J."/>
            <person name="Rea M.C."/>
            <person name="O'Sullivan O."/>
            <person name="Ritari J."/>
            <person name="Douillard F.P."/>
            <person name="Paul Ross R."/>
            <person name="Yang R."/>
            <person name="Briner A.E."/>
            <person name="Felis G.E."/>
            <person name="de Vos W.M."/>
            <person name="Barrangou R."/>
            <person name="Klaenhammer T.R."/>
            <person name="Caufield P.W."/>
            <person name="Cui Y."/>
            <person name="Zhang H."/>
            <person name="O'Toole P.W."/>
        </authorList>
    </citation>
    <scope>NUCLEOTIDE SEQUENCE [LARGE SCALE GENOMIC DNA]</scope>
    <source>
        <strain evidence="9 10">DSM 16043</strain>
    </source>
</reference>
<dbReference type="EMBL" id="AZFM01000023">
    <property type="protein sequence ID" value="KRL89452.1"/>
    <property type="molecule type" value="Genomic_DNA"/>
</dbReference>
<evidence type="ECO:0000256" key="7">
    <source>
        <dbReference type="SAM" id="Phobius"/>
    </source>
</evidence>
<accession>A0A0R1U843</accession>
<evidence type="ECO:0000313" key="10">
    <source>
        <dbReference type="Proteomes" id="UP000051036"/>
    </source>
</evidence>
<evidence type="ECO:0000256" key="3">
    <source>
        <dbReference type="ARBA" id="ARBA00022679"/>
    </source>
</evidence>